<proteinExistence type="predicted"/>
<gene>
    <name evidence="1" type="ORF">GP473_04205</name>
</gene>
<protein>
    <submittedName>
        <fullName evidence="1">Uncharacterized protein</fullName>
    </submittedName>
</protein>
<keyword evidence="2" id="KW-1185">Reference proteome</keyword>
<sequence length="114" mass="12845">MPTHPVRKPPNHCAWCGKEMTINPAGRRRKYCSHACRQRSYEQRHQLEGTGIPQDSVILSASKVAKLHDELFELRCAAEDIHTAAHDGEDHATIALLAADVVNIARQVENFRNH</sequence>
<evidence type="ECO:0000313" key="2">
    <source>
        <dbReference type="Proteomes" id="UP000515275"/>
    </source>
</evidence>
<dbReference type="EMBL" id="CP046883">
    <property type="protein sequence ID" value="QNH95979.1"/>
    <property type="molecule type" value="Genomic_DNA"/>
</dbReference>
<evidence type="ECO:0000313" key="1">
    <source>
        <dbReference type="EMBL" id="QNH95979.1"/>
    </source>
</evidence>
<dbReference type="AlphaFoldDB" id="A0A7G7YNA9"/>
<name>A0A7G7YNA9_9CORY</name>
<dbReference type="Proteomes" id="UP000515275">
    <property type="component" value="Chromosome"/>
</dbReference>
<dbReference type="KEGG" id="cans:GP473_04205"/>
<accession>A0A7G7YNA9</accession>
<reference evidence="1 2" key="1">
    <citation type="submission" date="2019-12" db="EMBL/GenBank/DDBJ databases">
        <title>Corynebacterium sp. nov., isolated from feces of the Anser Albifrons in China.</title>
        <authorList>
            <person name="Liu Q."/>
        </authorList>
    </citation>
    <scope>NUCLEOTIDE SEQUENCE [LARGE SCALE GENOMIC DNA]</scope>
    <source>
        <strain evidence="1 2">23H37-10</strain>
    </source>
</reference>
<organism evidence="1 2">
    <name type="scientific">Corynebacterium anserum</name>
    <dbReference type="NCBI Taxonomy" id="2684406"/>
    <lineage>
        <taxon>Bacteria</taxon>
        <taxon>Bacillati</taxon>
        <taxon>Actinomycetota</taxon>
        <taxon>Actinomycetes</taxon>
        <taxon>Mycobacteriales</taxon>
        <taxon>Corynebacteriaceae</taxon>
        <taxon>Corynebacterium</taxon>
    </lineage>
</organism>